<evidence type="ECO:0000256" key="8">
    <source>
        <dbReference type="ARBA" id="ARBA00083566"/>
    </source>
</evidence>
<evidence type="ECO:0000256" key="4">
    <source>
        <dbReference type="ARBA" id="ARBA00022490"/>
    </source>
</evidence>
<evidence type="ECO:0000256" key="1">
    <source>
        <dbReference type="ARBA" id="ARBA00004496"/>
    </source>
</evidence>
<dbReference type="Pfam" id="PF13513">
    <property type="entry name" value="HEAT_EZ"/>
    <property type="match status" value="1"/>
</dbReference>
<reference evidence="11 12" key="1">
    <citation type="submission" date="2019-03" db="EMBL/GenBank/DDBJ databases">
        <title>Sequencing 23 genomes of Wallemia ichthyophaga.</title>
        <authorList>
            <person name="Gostincar C."/>
        </authorList>
    </citation>
    <scope>NUCLEOTIDE SEQUENCE [LARGE SCALE GENOMIC DNA]</scope>
    <source>
        <strain evidence="11 12">EXF-5753</strain>
    </source>
</reference>
<feature type="domain" description="Importin N-terminal" evidence="10">
    <location>
        <begin position="21"/>
        <end position="101"/>
    </location>
</feature>
<dbReference type="PROSITE" id="PS50077">
    <property type="entry name" value="HEAT_REPEAT"/>
    <property type="match status" value="1"/>
</dbReference>
<comment type="subcellular location">
    <subcellularLocation>
        <location evidence="1">Cytoplasm</location>
    </subcellularLocation>
</comment>
<evidence type="ECO:0000313" key="12">
    <source>
        <dbReference type="Proteomes" id="UP000310189"/>
    </source>
</evidence>
<name>A0A4T0FQP8_9BASI</name>
<dbReference type="AlphaFoldDB" id="A0A4T0FQP8"/>
<dbReference type="FunFam" id="1.25.10.10:FF:000027">
    <property type="entry name" value="Importin subunit beta-1"/>
    <property type="match status" value="1"/>
</dbReference>
<keyword evidence="6" id="KW-0653">Protein transport</keyword>
<dbReference type="GO" id="GO:0005737">
    <property type="term" value="C:cytoplasm"/>
    <property type="evidence" value="ECO:0007669"/>
    <property type="project" value="UniProtKB-SubCell"/>
</dbReference>
<dbReference type="SUPFAM" id="SSF48371">
    <property type="entry name" value="ARM repeat"/>
    <property type="match status" value="1"/>
</dbReference>
<dbReference type="InterPro" id="IPR021133">
    <property type="entry name" value="HEAT_type_2"/>
</dbReference>
<comment type="similarity">
    <text evidence="2">Belongs to the importin beta family. Importin beta-1 subfamily.</text>
</comment>
<comment type="caution">
    <text evidence="11">The sequence shown here is derived from an EMBL/GenBank/DDBJ whole genome shotgun (WGS) entry which is preliminary data.</text>
</comment>
<keyword evidence="12" id="KW-1185">Reference proteome</keyword>
<evidence type="ECO:0000259" key="10">
    <source>
        <dbReference type="PROSITE" id="PS50166"/>
    </source>
</evidence>
<dbReference type="Proteomes" id="UP000310189">
    <property type="component" value="Unassembled WGS sequence"/>
</dbReference>
<keyword evidence="3" id="KW-0813">Transport</keyword>
<dbReference type="InterPro" id="IPR040122">
    <property type="entry name" value="Importin_beta"/>
</dbReference>
<sequence>MDVASLLSASLSPEQQTRATASEQLEQAATQDYPSYIFTLSNELANESQQPFVRQAAGIAIKNSLVARDQSRALHQSQRWLALDAAHRAQIKQIVLTALSTKAIGAAAAQVVSAVAAIELPVDQWPELVPTLLNNVTDAADEAKRMTTLIAIGFVCESVPAETLAARSNEILTAVVQGARKEEPSTDVQNAAIDALNNSLDFVRDNFEREGERNYIMQVVCEATQSQSTDVQIGAFKCLVKIMNLYYSKMDFYMERALFGLTVLGMQNQEEGVALQAIEFWSTVCDEEIELAIEAQEAIEFDEPVERESKNFAKGALPEIIPVLLKLLTQQDEDATDDEWNVSMAAGTCVSLLAQTVTDDIVQYIVPFVESNIRSTDWQGREAAVMAFGSILDGPNPTLLAPLVSQALPTLIEMIRDPSIHVKDTAAWTLGRISDVLIDCIKPDVHLHELVLALVAGLQDNPRIIGNCCWSLMNLADQLQGIEDADGNIQSSPLSPYYEGILSTLMQVSDRPNNENNSRTSSYEAISTFIAQAPQDALQTISHVTVAILERMEQLLSMQNQLLGTDDRANWNELQSNLCSAVTSVIRRLGKEIKPLADRIMTILLSLISSSGKHSTVLEDAFLAIGAITTALESDFSPYLEAFMPFLYQALKSHEEYQLCSISVGLIGDICRALGEASAPYCNNFMNVLLENLAASQLHRSVKPPILSAFGDIGMAIGGQFEPYLPVTLQVLQQAGSMMPDPNNYDLIDYVATLRESILEAYVGIVSGLKMADKSNLLLPYLPSIFNFVQVCAADPEHTQAALASAVGLLGDLADAYPRGEAKDFFLQPWINELLKVSRTRGGTESIRRTAKWAREMIKRATA</sequence>
<dbReference type="GO" id="GO:0031267">
    <property type="term" value="F:small GTPase binding"/>
    <property type="evidence" value="ECO:0007669"/>
    <property type="project" value="InterPro"/>
</dbReference>
<organism evidence="11 12">
    <name type="scientific">Wallemia hederae</name>
    <dbReference type="NCBI Taxonomy" id="1540922"/>
    <lineage>
        <taxon>Eukaryota</taxon>
        <taxon>Fungi</taxon>
        <taxon>Dikarya</taxon>
        <taxon>Basidiomycota</taxon>
        <taxon>Wallemiomycotina</taxon>
        <taxon>Wallemiomycetes</taxon>
        <taxon>Wallemiales</taxon>
        <taxon>Wallemiaceae</taxon>
        <taxon>Wallemia</taxon>
    </lineage>
</organism>
<accession>A0A4T0FQP8</accession>
<dbReference type="SMART" id="SM00913">
    <property type="entry name" value="IBN_N"/>
    <property type="match status" value="1"/>
</dbReference>
<protein>
    <recommendedName>
        <fullName evidence="7">Importin-95</fullName>
    </recommendedName>
    <alternativeName>
        <fullName evidence="8">Karyopherin-95</fullName>
    </alternativeName>
</protein>
<evidence type="ECO:0000256" key="5">
    <source>
        <dbReference type="ARBA" id="ARBA00022737"/>
    </source>
</evidence>
<evidence type="ECO:0000256" key="2">
    <source>
        <dbReference type="ARBA" id="ARBA00010907"/>
    </source>
</evidence>
<keyword evidence="5" id="KW-0677">Repeat</keyword>
<dbReference type="InterPro" id="IPR011989">
    <property type="entry name" value="ARM-like"/>
</dbReference>
<dbReference type="EMBL" id="SPNW01000016">
    <property type="protein sequence ID" value="TIA90819.1"/>
    <property type="molecule type" value="Genomic_DNA"/>
</dbReference>
<dbReference type="InterPro" id="IPR058584">
    <property type="entry name" value="IMB1_TNPO1-like_TPR"/>
</dbReference>
<evidence type="ECO:0000313" key="11">
    <source>
        <dbReference type="EMBL" id="TIA90819.1"/>
    </source>
</evidence>
<dbReference type="PANTHER" id="PTHR10527">
    <property type="entry name" value="IMPORTIN BETA"/>
    <property type="match status" value="1"/>
</dbReference>
<dbReference type="InterPro" id="IPR016024">
    <property type="entry name" value="ARM-type_fold"/>
</dbReference>
<dbReference type="PROSITE" id="PS50166">
    <property type="entry name" value="IMPORTIN_B_NT"/>
    <property type="match status" value="1"/>
</dbReference>
<evidence type="ECO:0000256" key="6">
    <source>
        <dbReference type="ARBA" id="ARBA00022927"/>
    </source>
</evidence>
<feature type="repeat" description="HEAT" evidence="9">
    <location>
        <begin position="407"/>
        <end position="437"/>
    </location>
</feature>
<gene>
    <name evidence="11" type="ORF">E3P99_01370</name>
</gene>
<dbReference type="Pfam" id="PF03810">
    <property type="entry name" value="IBN_N"/>
    <property type="match status" value="1"/>
</dbReference>
<evidence type="ECO:0000256" key="7">
    <source>
        <dbReference type="ARBA" id="ARBA00079884"/>
    </source>
</evidence>
<dbReference type="Gene3D" id="1.25.10.10">
    <property type="entry name" value="Leucine-rich Repeat Variant"/>
    <property type="match status" value="1"/>
</dbReference>
<evidence type="ECO:0000256" key="3">
    <source>
        <dbReference type="ARBA" id="ARBA00022448"/>
    </source>
</evidence>
<keyword evidence="4" id="KW-0963">Cytoplasm</keyword>
<dbReference type="InterPro" id="IPR001494">
    <property type="entry name" value="Importin-beta_N"/>
</dbReference>
<proteinExistence type="inferred from homology"/>
<dbReference type="GO" id="GO:0006606">
    <property type="term" value="P:protein import into nucleus"/>
    <property type="evidence" value="ECO:0007669"/>
    <property type="project" value="InterPro"/>
</dbReference>
<dbReference type="OrthoDB" id="10263328at2759"/>
<evidence type="ECO:0000256" key="9">
    <source>
        <dbReference type="PROSITE-ProRule" id="PRU00103"/>
    </source>
</evidence>
<dbReference type="Pfam" id="PF25574">
    <property type="entry name" value="TPR_IMB1"/>
    <property type="match status" value="1"/>
</dbReference>